<dbReference type="EMBL" id="KL198017">
    <property type="protein sequence ID" value="KDQ20457.1"/>
    <property type="molecule type" value="Genomic_DNA"/>
</dbReference>
<evidence type="ECO:0000313" key="11">
    <source>
        <dbReference type="EMBL" id="KDQ20457.1"/>
    </source>
</evidence>
<proteinExistence type="inferred from homology"/>
<protein>
    <recommendedName>
        <fullName evidence="13">Mitochondrial carrier</fullName>
    </recommendedName>
</protein>
<evidence type="ECO:0008006" key="13">
    <source>
        <dbReference type="Google" id="ProtNLM"/>
    </source>
</evidence>
<feature type="repeat" description="Solcar" evidence="9">
    <location>
        <begin position="202"/>
        <end position="286"/>
    </location>
</feature>
<dbReference type="InterPro" id="IPR018108">
    <property type="entry name" value="MCP_transmembrane"/>
</dbReference>
<keyword evidence="6" id="KW-1133">Transmembrane helix</keyword>
<evidence type="ECO:0000256" key="7">
    <source>
        <dbReference type="ARBA" id="ARBA00023128"/>
    </source>
</evidence>
<dbReference type="AlphaFoldDB" id="A0A067N8K7"/>
<keyword evidence="4 9" id="KW-0812">Transmembrane</keyword>
<dbReference type="STRING" id="930990.A0A067N8K7"/>
<comment type="similarity">
    <text evidence="2 10">Belongs to the mitochondrial carrier (TC 2.A.29) family.</text>
</comment>
<feature type="repeat" description="Solcar" evidence="9">
    <location>
        <begin position="6"/>
        <end position="92"/>
    </location>
</feature>
<dbReference type="Proteomes" id="UP000027195">
    <property type="component" value="Unassembled WGS sequence"/>
</dbReference>
<evidence type="ECO:0000256" key="1">
    <source>
        <dbReference type="ARBA" id="ARBA00004225"/>
    </source>
</evidence>
<evidence type="ECO:0000256" key="2">
    <source>
        <dbReference type="ARBA" id="ARBA00006375"/>
    </source>
</evidence>
<keyword evidence="5" id="KW-0677">Repeat</keyword>
<dbReference type="HOGENOM" id="CLU_015166_14_1_1"/>
<dbReference type="PANTHER" id="PTHR45618">
    <property type="entry name" value="MITOCHONDRIAL DICARBOXYLATE CARRIER-RELATED"/>
    <property type="match status" value="1"/>
</dbReference>
<name>A0A067N8K7_BOTB1</name>
<dbReference type="Gene3D" id="1.50.40.10">
    <property type="entry name" value="Mitochondrial carrier domain"/>
    <property type="match status" value="1"/>
</dbReference>
<accession>A0A067N8K7</accession>
<dbReference type="Pfam" id="PF00153">
    <property type="entry name" value="Mito_carr"/>
    <property type="match status" value="3"/>
</dbReference>
<keyword evidence="3 10" id="KW-0813">Transport</keyword>
<dbReference type="GO" id="GO:0055085">
    <property type="term" value="P:transmembrane transport"/>
    <property type="evidence" value="ECO:0007669"/>
    <property type="project" value="InterPro"/>
</dbReference>
<dbReference type="OrthoDB" id="448427at2759"/>
<evidence type="ECO:0000313" key="12">
    <source>
        <dbReference type="Proteomes" id="UP000027195"/>
    </source>
</evidence>
<organism evidence="11 12">
    <name type="scientific">Botryobasidium botryosum (strain FD-172 SS1)</name>
    <dbReference type="NCBI Taxonomy" id="930990"/>
    <lineage>
        <taxon>Eukaryota</taxon>
        <taxon>Fungi</taxon>
        <taxon>Dikarya</taxon>
        <taxon>Basidiomycota</taxon>
        <taxon>Agaricomycotina</taxon>
        <taxon>Agaricomycetes</taxon>
        <taxon>Cantharellales</taxon>
        <taxon>Botryobasidiaceae</taxon>
        <taxon>Botryobasidium</taxon>
    </lineage>
</organism>
<comment type="subcellular location">
    <subcellularLocation>
        <location evidence="1">Mitochondrion membrane</location>
        <topology evidence="1">Multi-pass membrane protein</topology>
    </subcellularLocation>
</comment>
<evidence type="ECO:0000256" key="9">
    <source>
        <dbReference type="PROSITE-ProRule" id="PRU00282"/>
    </source>
</evidence>
<evidence type="ECO:0000256" key="8">
    <source>
        <dbReference type="ARBA" id="ARBA00023136"/>
    </source>
</evidence>
<evidence type="ECO:0000256" key="5">
    <source>
        <dbReference type="ARBA" id="ARBA00022737"/>
    </source>
</evidence>
<dbReference type="InterPro" id="IPR050391">
    <property type="entry name" value="Mito_Metabolite_Transporter"/>
</dbReference>
<gene>
    <name evidence="11" type="ORF">BOTBODRAFT_26464</name>
</gene>
<sequence>MADPKSPFWLGGAAASIAASITHPLDLTKVRMQTVPISSSSTAANPTMFRTLAYTVSTTGVRSLFTGLSASIMRQMSYSLVRIGSYESIKRRLTQGLDGPPPTSRLVLAAALAGGLGGIAGNPADILLVRMTTDSLRPPDRQRRYRNAVDGLIRLVREEGVGALAKGAGANTTRAILMGASQLASYDYFKHLFGSPRFGLKDGLGLHVISSLGSGFVATTICAPADVLKSRVMATSNSSSSTLDVLKNILRTEGPKFLFKGWTPAFVRLAPNTVLLFVFLEQFKKLWAKHANASR</sequence>
<evidence type="ECO:0000256" key="6">
    <source>
        <dbReference type="ARBA" id="ARBA00022989"/>
    </source>
</evidence>
<reference evidence="12" key="1">
    <citation type="journal article" date="2014" name="Proc. Natl. Acad. Sci. U.S.A.">
        <title>Extensive sampling of basidiomycete genomes demonstrates inadequacy of the white-rot/brown-rot paradigm for wood decay fungi.</title>
        <authorList>
            <person name="Riley R."/>
            <person name="Salamov A.A."/>
            <person name="Brown D.W."/>
            <person name="Nagy L.G."/>
            <person name="Floudas D."/>
            <person name="Held B.W."/>
            <person name="Levasseur A."/>
            <person name="Lombard V."/>
            <person name="Morin E."/>
            <person name="Otillar R."/>
            <person name="Lindquist E.A."/>
            <person name="Sun H."/>
            <person name="LaButti K.M."/>
            <person name="Schmutz J."/>
            <person name="Jabbour D."/>
            <person name="Luo H."/>
            <person name="Baker S.E."/>
            <person name="Pisabarro A.G."/>
            <person name="Walton J.D."/>
            <person name="Blanchette R.A."/>
            <person name="Henrissat B."/>
            <person name="Martin F."/>
            <person name="Cullen D."/>
            <person name="Hibbett D.S."/>
            <person name="Grigoriev I.V."/>
        </authorList>
    </citation>
    <scope>NUCLEOTIDE SEQUENCE [LARGE SCALE GENOMIC DNA]</scope>
    <source>
        <strain evidence="12">FD-172 SS1</strain>
    </source>
</reference>
<evidence type="ECO:0000256" key="4">
    <source>
        <dbReference type="ARBA" id="ARBA00022692"/>
    </source>
</evidence>
<dbReference type="PROSITE" id="PS50920">
    <property type="entry name" value="SOLCAR"/>
    <property type="match status" value="3"/>
</dbReference>
<dbReference type="SUPFAM" id="SSF103506">
    <property type="entry name" value="Mitochondrial carrier"/>
    <property type="match status" value="1"/>
</dbReference>
<dbReference type="InterPro" id="IPR002067">
    <property type="entry name" value="MCP"/>
</dbReference>
<keyword evidence="8 9" id="KW-0472">Membrane</keyword>
<keyword evidence="7" id="KW-0496">Mitochondrion</keyword>
<dbReference type="InterPro" id="IPR023395">
    <property type="entry name" value="MCP_dom_sf"/>
</dbReference>
<dbReference type="GO" id="GO:0031966">
    <property type="term" value="C:mitochondrial membrane"/>
    <property type="evidence" value="ECO:0007669"/>
    <property type="project" value="UniProtKB-SubCell"/>
</dbReference>
<keyword evidence="12" id="KW-1185">Reference proteome</keyword>
<feature type="repeat" description="Solcar" evidence="9">
    <location>
        <begin position="101"/>
        <end position="192"/>
    </location>
</feature>
<evidence type="ECO:0000256" key="10">
    <source>
        <dbReference type="RuleBase" id="RU000488"/>
    </source>
</evidence>
<dbReference type="PRINTS" id="PR00784">
    <property type="entry name" value="MTUNCOUPLING"/>
</dbReference>
<evidence type="ECO:0000256" key="3">
    <source>
        <dbReference type="ARBA" id="ARBA00022448"/>
    </source>
</evidence>
<dbReference type="InParanoid" id="A0A067N8K7"/>